<dbReference type="CDD" id="cd07470">
    <property type="entry name" value="CYTH-like_mRNA_RTPase"/>
    <property type="match status" value="1"/>
</dbReference>
<dbReference type="InterPro" id="IPR004206">
    <property type="entry name" value="mRNA_triPase_Cet1"/>
</dbReference>
<dbReference type="InterPro" id="IPR040343">
    <property type="entry name" value="Cet1/Ctl1"/>
</dbReference>
<organism evidence="11 12">
    <name type="scientific">Plasmodium ovale wallikeri</name>
    <dbReference type="NCBI Taxonomy" id="864142"/>
    <lineage>
        <taxon>Eukaryota</taxon>
        <taxon>Sar</taxon>
        <taxon>Alveolata</taxon>
        <taxon>Apicomplexa</taxon>
        <taxon>Aconoidasida</taxon>
        <taxon>Haemosporida</taxon>
        <taxon>Plasmodiidae</taxon>
        <taxon>Plasmodium</taxon>
        <taxon>Plasmodium (Plasmodium)</taxon>
    </lineage>
</organism>
<dbReference type="InterPro" id="IPR037009">
    <property type="entry name" value="mRNA_triPase_Cet1_sf"/>
</dbReference>
<evidence type="ECO:0000259" key="10">
    <source>
        <dbReference type="Pfam" id="PF02940"/>
    </source>
</evidence>
<reference evidence="12" key="1">
    <citation type="submission" date="2016-05" db="EMBL/GenBank/DDBJ databases">
        <authorList>
            <person name="Naeem Raeece"/>
        </authorList>
    </citation>
    <scope>NUCLEOTIDE SEQUENCE [LARGE SCALE GENOMIC DNA]</scope>
</reference>
<dbReference type="GO" id="GO:0004651">
    <property type="term" value="F:polynucleotide 5'-phosphatase activity"/>
    <property type="evidence" value="ECO:0007669"/>
    <property type="project" value="InterPro"/>
</dbReference>
<feature type="compositionally biased region" description="Gly residues" evidence="9">
    <location>
        <begin position="276"/>
        <end position="294"/>
    </location>
</feature>
<keyword evidence="4" id="KW-0507">mRNA processing</keyword>
<dbReference type="SUPFAM" id="SSF55154">
    <property type="entry name" value="CYTH-like phosphatases"/>
    <property type="match status" value="1"/>
</dbReference>
<evidence type="ECO:0000256" key="2">
    <source>
        <dbReference type="ARBA" id="ARBA00004123"/>
    </source>
</evidence>
<gene>
    <name evidence="11" type="ORF">POVWA2_021240</name>
</gene>
<evidence type="ECO:0000256" key="4">
    <source>
        <dbReference type="ARBA" id="ARBA00022664"/>
    </source>
</evidence>
<evidence type="ECO:0000313" key="11">
    <source>
        <dbReference type="EMBL" id="SBT34712.1"/>
    </source>
</evidence>
<dbReference type="Pfam" id="PF02940">
    <property type="entry name" value="mRNA_triPase"/>
    <property type="match status" value="2"/>
</dbReference>
<comment type="cofactor">
    <cofactor evidence="1">
        <name>Mg(2+)</name>
        <dbReference type="ChEBI" id="CHEBI:18420"/>
    </cofactor>
</comment>
<evidence type="ECO:0000256" key="5">
    <source>
        <dbReference type="ARBA" id="ARBA00022801"/>
    </source>
</evidence>
<dbReference type="AlphaFoldDB" id="A0A1A8YT50"/>
<evidence type="ECO:0000256" key="3">
    <source>
        <dbReference type="ARBA" id="ARBA00006345"/>
    </source>
</evidence>
<feature type="region of interest" description="Disordered" evidence="9">
    <location>
        <begin position="172"/>
        <end position="192"/>
    </location>
</feature>
<feature type="domain" description="mRNA triphosphatase Cet1-like" evidence="10">
    <location>
        <begin position="74"/>
        <end position="231"/>
    </location>
</feature>
<evidence type="ECO:0000256" key="6">
    <source>
        <dbReference type="ARBA" id="ARBA00023242"/>
    </source>
</evidence>
<comment type="similarity">
    <text evidence="3">Belongs to the fungal TPase family.</text>
</comment>
<dbReference type="EMBL" id="FLRE01000084">
    <property type="protein sequence ID" value="SBT34712.1"/>
    <property type="molecule type" value="Genomic_DNA"/>
</dbReference>
<evidence type="ECO:0000256" key="1">
    <source>
        <dbReference type="ARBA" id="ARBA00001946"/>
    </source>
</evidence>
<dbReference type="Proteomes" id="UP000078550">
    <property type="component" value="Unassembled WGS sequence"/>
</dbReference>
<protein>
    <recommendedName>
        <fullName evidence="7">mRNA 5'-phosphatase</fullName>
        <ecNumber evidence="7">3.6.1.74</ecNumber>
    </recommendedName>
</protein>
<feature type="domain" description="mRNA triphosphatase Cet1-like" evidence="10">
    <location>
        <begin position="302"/>
        <end position="369"/>
    </location>
</feature>
<name>A0A1A8YT50_PLAOA</name>
<dbReference type="PANTHER" id="PTHR28118:SF1">
    <property type="entry name" value="POLYNUCLEOTIDE 5'-TRIPHOSPHATASE CTL1-RELATED"/>
    <property type="match status" value="1"/>
</dbReference>
<dbReference type="GO" id="GO:0140818">
    <property type="term" value="F:mRNA 5'-triphosphate monophosphatase activity"/>
    <property type="evidence" value="ECO:0007669"/>
    <property type="project" value="UniProtKB-EC"/>
</dbReference>
<proteinExistence type="inferred from homology"/>
<sequence length="642" mass="73176">MKRTTVSYIYLRVHTCSFICTRARSWPDFRASSHSGRMVREAHELLDGSRPIPIDKITYELSQNIILAFDNNENVSKREGVEMEIEARVGLVVDKRKNRLKLPINTDAIIESNYSDFQSGVDRDSFEFLLGYLHGLTQKRKINRCNGAIRGECGLRGDGSANEKCNPVIGNAQESRKTHNNTQCNKEAQSRTDEENSIYEFVPLRTKKSVDKYYLLKDSNTRIRITTDFSEEEKESSESMVHSLYKENINTWNVHLGNNNEFFEDDEDDDDEEDGGGCSGAGAGAGAGAGGGIGSKSSGGKNDSVDYRISINLEHTKPISKLFLSKISPVHVRFKERTSFINKYLGIQLDLTKIKTKDNNELYEIEIEIPPKSVFKAMSNLRKKNDSNYLHFICSNLINNIRGICSHLTYFRKSNNLSKQPNDDNSNGLLNTEIKYFLPLKEKKKFKKYIHSVLPLVGDYMYRVVAKNEKSLQKMLNDKSISNSEKVRIFKDLIEIRKHNKRCLKTVSETHAENRWKIVKMPGSQNEIVLVSEDSDESNESDRSERDWREGGAEMQKDKEEEEEEEEEAHFNRSNNADAKGDLNDLVQGGDMGDAYFNYDDNVVMNEGNLGDFDDKGEERSYGEDGSAARDASKYEDFYNDT</sequence>
<feature type="region of interest" description="Disordered" evidence="9">
    <location>
        <begin position="530"/>
        <end position="642"/>
    </location>
</feature>
<dbReference type="GO" id="GO:0005634">
    <property type="term" value="C:nucleus"/>
    <property type="evidence" value="ECO:0007669"/>
    <property type="project" value="UniProtKB-SubCell"/>
</dbReference>
<feature type="region of interest" description="Disordered" evidence="9">
    <location>
        <begin position="260"/>
        <end position="300"/>
    </location>
</feature>
<feature type="compositionally biased region" description="Basic and acidic residues" evidence="9">
    <location>
        <begin position="613"/>
        <end position="642"/>
    </location>
</feature>
<dbReference type="GO" id="GO:0006397">
    <property type="term" value="P:mRNA processing"/>
    <property type="evidence" value="ECO:0007669"/>
    <property type="project" value="UniProtKB-KW"/>
</dbReference>
<evidence type="ECO:0000256" key="7">
    <source>
        <dbReference type="ARBA" id="ARBA00035028"/>
    </source>
</evidence>
<feature type="compositionally biased region" description="Basic and acidic residues" evidence="9">
    <location>
        <begin position="540"/>
        <end position="559"/>
    </location>
</feature>
<accession>A0A1A8YT50</accession>
<dbReference type="Gene3D" id="3.20.100.10">
    <property type="entry name" value="mRNA triphosphatase Cet1-like"/>
    <property type="match status" value="1"/>
</dbReference>
<evidence type="ECO:0000256" key="9">
    <source>
        <dbReference type="SAM" id="MobiDB-lite"/>
    </source>
</evidence>
<dbReference type="InterPro" id="IPR033469">
    <property type="entry name" value="CYTH-like_dom_sf"/>
</dbReference>
<comment type="subcellular location">
    <subcellularLocation>
        <location evidence="2">Nucleus</location>
    </subcellularLocation>
</comment>
<feature type="compositionally biased region" description="Acidic residues" evidence="9">
    <location>
        <begin position="262"/>
        <end position="275"/>
    </location>
</feature>
<keyword evidence="6" id="KW-0539">Nucleus</keyword>
<evidence type="ECO:0000313" key="12">
    <source>
        <dbReference type="Proteomes" id="UP000078550"/>
    </source>
</evidence>
<dbReference type="EC" id="3.6.1.74" evidence="7"/>
<keyword evidence="5" id="KW-0378">Hydrolase</keyword>
<comment type="catalytic activity">
    <reaction evidence="8">
        <text>a 5'-end triphospho-ribonucleoside in mRNA + H2O = a 5'-end diphospho-ribonucleoside in mRNA + phosphate + H(+)</text>
        <dbReference type="Rhea" id="RHEA:67004"/>
        <dbReference type="Rhea" id="RHEA-COMP:17164"/>
        <dbReference type="Rhea" id="RHEA-COMP:17165"/>
        <dbReference type="ChEBI" id="CHEBI:15377"/>
        <dbReference type="ChEBI" id="CHEBI:15378"/>
        <dbReference type="ChEBI" id="CHEBI:43474"/>
        <dbReference type="ChEBI" id="CHEBI:167616"/>
        <dbReference type="ChEBI" id="CHEBI:167618"/>
        <dbReference type="EC" id="3.6.1.74"/>
    </reaction>
    <physiologicalReaction direction="left-to-right" evidence="8">
        <dbReference type="Rhea" id="RHEA:67005"/>
    </physiologicalReaction>
</comment>
<evidence type="ECO:0000256" key="8">
    <source>
        <dbReference type="ARBA" id="ARBA00047740"/>
    </source>
</evidence>
<dbReference type="PANTHER" id="PTHR28118">
    <property type="entry name" value="POLYNUCLEOTIDE 5'-TRIPHOSPHATASE-RELATED"/>
    <property type="match status" value="1"/>
</dbReference>